<dbReference type="EMBL" id="GGEC01027094">
    <property type="protein sequence ID" value="MBX07578.1"/>
    <property type="molecule type" value="Transcribed_RNA"/>
</dbReference>
<accession>A0A2P2KPD6</accession>
<reference evidence="1" key="1">
    <citation type="submission" date="2018-02" db="EMBL/GenBank/DDBJ databases">
        <title>Rhizophora mucronata_Transcriptome.</title>
        <authorList>
            <person name="Meera S.P."/>
            <person name="Sreeshan A."/>
            <person name="Augustine A."/>
        </authorList>
    </citation>
    <scope>NUCLEOTIDE SEQUENCE</scope>
    <source>
        <tissue evidence="1">Leaf</tissue>
    </source>
</reference>
<evidence type="ECO:0000313" key="1">
    <source>
        <dbReference type="EMBL" id="MBX07578.1"/>
    </source>
</evidence>
<protein>
    <submittedName>
        <fullName evidence="1">Uncharacterized protein</fullName>
    </submittedName>
</protein>
<dbReference type="AlphaFoldDB" id="A0A2P2KPD6"/>
<name>A0A2P2KPD6_RHIMU</name>
<proteinExistence type="predicted"/>
<organism evidence="1">
    <name type="scientific">Rhizophora mucronata</name>
    <name type="common">Asiatic mangrove</name>
    <dbReference type="NCBI Taxonomy" id="61149"/>
    <lineage>
        <taxon>Eukaryota</taxon>
        <taxon>Viridiplantae</taxon>
        <taxon>Streptophyta</taxon>
        <taxon>Embryophyta</taxon>
        <taxon>Tracheophyta</taxon>
        <taxon>Spermatophyta</taxon>
        <taxon>Magnoliopsida</taxon>
        <taxon>eudicotyledons</taxon>
        <taxon>Gunneridae</taxon>
        <taxon>Pentapetalae</taxon>
        <taxon>rosids</taxon>
        <taxon>fabids</taxon>
        <taxon>Malpighiales</taxon>
        <taxon>Rhizophoraceae</taxon>
        <taxon>Rhizophora</taxon>
    </lineage>
</organism>
<sequence>MTFRIASAYSSTFQQRYPVCCPSSSKTISIFGPAELWAIGMAPAAIYSTTLMPKCSSTIECIPAMAPPKSLIKSLYVTFLWNSTNCLMFNSIALSCKFCSLSSSALFRQLPTNWSLGLGKSPPNFLMASDKASS</sequence>